<evidence type="ECO:0000256" key="2">
    <source>
        <dbReference type="ARBA" id="ARBA00023125"/>
    </source>
</evidence>
<name>A0ABN3M4J3_9MICO</name>
<reference evidence="5 6" key="1">
    <citation type="journal article" date="2019" name="Int. J. Syst. Evol. Microbiol.">
        <title>The Global Catalogue of Microorganisms (GCM) 10K type strain sequencing project: providing services to taxonomists for standard genome sequencing and annotation.</title>
        <authorList>
            <consortium name="The Broad Institute Genomics Platform"/>
            <consortium name="The Broad Institute Genome Sequencing Center for Infectious Disease"/>
            <person name="Wu L."/>
            <person name="Ma J."/>
        </authorList>
    </citation>
    <scope>NUCLEOTIDE SEQUENCE [LARGE SCALE GENOMIC DNA]</scope>
    <source>
        <strain evidence="5 6">JCM 16259</strain>
    </source>
</reference>
<dbReference type="SUPFAM" id="SSF46785">
    <property type="entry name" value="Winged helix' DNA-binding domain"/>
    <property type="match status" value="1"/>
</dbReference>
<dbReference type="InterPro" id="IPR000524">
    <property type="entry name" value="Tscrpt_reg_HTH_GntR"/>
</dbReference>
<dbReference type="Proteomes" id="UP001500730">
    <property type="component" value="Unassembled WGS sequence"/>
</dbReference>
<dbReference type="PRINTS" id="PR00035">
    <property type="entry name" value="HTHGNTR"/>
</dbReference>
<comment type="caution">
    <text evidence="5">The sequence shown here is derived from an EMBL/GenBank/DDBJ whole genome shotgun (WGS) entry which is preliminary data.</text>
</comment>
<dbReference type="SMART" id="SM00895">
    <property type="entry name" value="FCD"/>
    <property type="match status" value="1"/>
</dbReference>
<dbReference type="PROSITE" id="PS50949">
    <property type="entry name" value="HTH_GNTR"/>
    <property type="match status" value="1"/>
</dbReference>
<dbReference type="SMART" id="SM00345">
    <property type="entry name" value="HTH_GNTR"/>
    <property type="match status" value="1"/>
</dbReference>
<keyword evidence="1" id="KW-0805">Transcription regulation</keyword>
<keyword evidence="6" id="KW-1185">Reference proteome</keyword>
<evidence type="ECO:0000313" key="5">
    <source>
        <dbReference type="EMBL" id="GAA2494733.1"/>
    </source>
</evidence>
<dbReference type="Gene3D" id="1.10.10.10">
    <property type="entry name" value="Winged helix-like DNA-binding domain superfamily/Winged helix DNA-binding domain"/>
    <property type="match status" value="1"/>
</dbReference>
<dbReference type="InterPro" id="IPR036390">
    <property type="entry name" value="WH_DNA-bd_sf"/>
</dbReference>
<dbReference type="InterPro" id="IPR036388">
    <property type="entry name" value="WH-like_DNA-bd_sf"/>
</dbReference>
<proteinExistence type="predicted"/>
<dbReference type="Pfam" id="PF07729">
    <property type="entry name" value="FCD"/>
    <property type="match status" value="1"/>
</dbReference>
<dbReference type="Gene3D" id="1.20.120.530">
    <property type="entry name" value="GntR ligand-binding domain-like"/>
    <property type="match status" value="1"/>
</dbReference>
<sequence length="281" mass="29305">MMSRGAGVILDLMPESTPETAAVTVAEISTETADHAGPDTGFKPVKRRSVSAQVFSELRDAILTGRFAPGDSLPPERELAASFAVNRHAVREALQRLQAAGFVRVVHGGGTTVLDVRSTAGLDLLGHLARSGEGLDPMILRDGLEMRRCIGVEAARVAATRASCEARNSVVAAAAAYDLDDHPDADRAFWLAVVEASGNLTFRLALNSLVQAIDSGPDVMDALLAADRADLLPHAPLASAIAAGDAELAARLADAILSQAVDVWASLTDSGRTLDPVTRGA</sequence>
<keyword evidence="3" id="KW-0804">Transcription</keyword>
<dbReference type="PANTHER" id="PTHR43537">
    <property type="entry name" value="TRANSCRIPTIONAL REGULATOR, GNTR FAMILY"/>
    <property type="match status" value="1"/>
</dbReference>
<dbReference type="InterPro" id="IPR011711">
    <property type="entry name" value="GntR_C"/>
</dbReference>
<dbReference type="InterPro" id="IPR008920">
    <property type="entry name" value="TF_FadR/GntR_C"/>
</dbReference>
<dbReference type="PANTHER" id="PTHR43537:SF5">
    <property type="entry name" value="UXU OPERON TRANSCRIPTIONAL REGULATOR"/>
    <property type="match status" value="1"/>
</dbReference>
<organism evidence="5 6">
    <name type="scientific">Terrabacter carboxydivorans</name>
    <dbReference type="NCBI Taxonomy" id="619730"/>
    <lineage>
        <taxon>Bacteria</taxon>
        <taxon>Bacillati</taxon>
        <taxon>Actinomycetota</taxon>
        <taxon>Actinomycetes</taxon>
        <taxon>Micrococcales</taxon>
        <taxon>Intrasporangiaceae</taxon>
        <taxon>Terrabacter</taxon>
    </lineage>
</organism>
<feature type="domain" description="HTH gntR-type" evidence="4">
    <location>
        <begin position="48"/>
        <end position="116"/>
    </location>
</feature>
<dbReference type="EMBL" id="BAAARE010000017">
    <property type="protein sequence ID" value="GAA2494733.1"/>
    <property type="molecule type" value="Genomic_DNA"/>
</dbReference>
<gene>
    <name evidence="5" type="ORF">GCM10009858_35990</name>
</gene>
<evidence type="ECO:0000256" key="3">
    <source>
        <dbReference type="ARBA" id="ARBA00023163"/>
    </source>
</evidence>
<dbReference type="Pfam" id="PF00392">
    <property type="entry name" value="GntR"/>
    <property type="match status" value="1"/>
</dbReference>
<evidence type="ECO:0000313" key="6">
    <source>
        <dbReference type="Proteomes" id="UP001500730"/>
    </source>
</evidence>
<evidence type="ECO:0000259" key="4">
    <source>
        <dbReference type="PROSITE" id="PS50949"/>
    </source>
</evidence>
<accession>A0ABN3M4J3</accession>
<protein>
    <submittedName>
        <fullName evidence="5">GntR family transcriptional regulator</fullName>
    </submittedName>
</protein>
<evidence type="ECO:0000256" key="1">
    <source>
        <dbReference type="ARBA" id="ARBA00023015"/>
    </source>
</evidence>
<dbReference type="CDD" id="cd07377">
    <property type="entry name" value="WHTH_GntR"/>
    <property type="match status" value="1"/>
</dbReference>
<dbReference type="SUPFAM" id="SSF48008">
    <property type="entry name" value="GntR ligand-binding domain-like"/>
    <property type="match status" value="1"/>
</dbReference>
<keyword evidence="2" id="KW-0238">DNA-binding</keyword>